<sequence>MYYRDYSTLTVPPADQAKDRKASSKTKNFPSKLFRLLAYVDTQKEKGEDLSGIASFDKEGRSFQIIQKKKFEEVLLTKFFNTKKYESFRKQLNVWGFKRVNNKSWYHEMFLRSKPELCQFMKRRVNSQEYDGPPPFCFDIEEPHFDEMPWLPPTIGTAGYTSSKASSSSQESVKKDYQPRLIYSRADSDNTMNTVSEAASSMHTSYNSLPPLPITSVSNTVQEQKRSLTDMMINQKEISYKRSKFSDVLHMSLPHDMKLPSASFYQEQQPRIVSDHSRADASEHMRADEADDLDTLFRRHEYEEQPLPVPSNVTLPVSSVSSKPNLDKILDFSSMEQPSSYVPRRSSSKIIDQKLLASLGLRIDTHDPFHHNSRRESFNTALKNLDDFCVSDDLPEDLTDLCNVFDEKDVEVKDQALKLTHNDHDSAVVKDWYQKLMRRSSFLSNSGSIA</sequence>
<dbReference type="PANTHER" id="PTHR10015:SF206">
    <property type="entry name" value="HSF-TYPE DNA-BINDING DOMAIN-CONTAINING PROTEIN"/>
    <property type="match status" value="1"/>
</dbReference>
<reference evidence="6 7" key="1">
    <citation type="journal article" date="2021" name="Sci. Rep.">
        <title>The genome of the diatom Chaetoceros tenuissimus carries an ancient integrated fragment of an extant virus.</title>
        <authorList>
            <person name="Hongo Y."/>
            <person name="Kimura K."/>
            <person name="Takaki Y."/>
            <person name="Yoshida Y."/>
            <person name="Baba S."/>
            <person name="Kobayashi G."/>
            <person name="Nagasaki K."/>
            <person name="Hano T."/>
            <person name="Tomaru Y."/>
        </authorList>
    </citation>
    <scope>NUCLEOTIDE SEQUENCE [LARGE SCALE GENOMIC DNA]</scope>
    <source>
        <strain evidence="6 7">NIES-3715</strain>
    </source>
</reference>
<evidence type="ECO:0000313" key="7">
    <source>
        <dbReference type="Proteomes" id="UP001054902"/>
    </source>
</evidence>
<evidence type="ECO:0000313" key="6">
    <source>
        <dbReference type="EMBL" id="GFH55847.1"/>
    </source>
</evidence>
<organism evidence="6 7">
    <name type="scientific">Chaetoceros tenuissimus</name>
    <dbReference type="NCBI Taxonomy" id="426638"/>
    <lineage>
        <taxon>Eukaryota</taxon>
        <taxon>Sar</taxon>
        <taxon>Stramenopiles</taxon>
        <taxon>Ochrophyta</taxon>
        <taxon>Bacillariophyta</taxon>
        <taxon>Coscinodiscophyceae</taxon>
        <taxon>Chaetocerotophycidae</taxon>
        <taxon>Chaetocerotales</taxon>
        <taxon>Chaetocerotaceae</taxon>
        <taxon>Chaetoceros</taxon>
    </lineage>
</organism>
<dbReference type="AlphaFoldDB" id="A0AAD3H9R1"/>
<comment type="similarity">
    <text evidence="4">Belongs to the HSF family.</text>
</comment>
<evidence type="ECO:0000259" key="5">
    <source>
        <dbReference type="SMART" id="SM00415"/>
    </source>
</evidence>
<dbReference type="InterPro" id="IPR036390">
    <property type="entry name" value="WH_DNA-bd_sf"/>
</dbReference>
<evidence type="ECO:0000256" key="3">
    <source>
        <dbReference type="ARBA" id="ARBA00023242"/>
    </source>
</evidence>
<name>A0AAD3H9R1_9STRA</name>
<accession>A0AAD3H9R1</accession>
<dbReference type="Gene3D" id="1.10.10.10">
    <property type="entry name" value="Winged helix-like DNA-binding domain superfamily/Winged helix DNA-binding domain"/>
    <property type="match status" value="1"/>
</dbReference>
<dbReference type="GO" id="GO:0005634">
    <property type="term" value="C:nucleus"/>
    <property type="evidence" value="ECO:0007669"/>
    <property type="project" value="UniProtKB-SubCell"/>
</dbReference>
<keyword evidence="3" id="KW-0539">Nucleus</keyword>
<keyword evidence="7" id="KW-1185">Reference proteome</keyword>
<feature type="domain" description="HSF-type DNA-binding" evidence="5">
    <location>
        <begin position="25"/>
        <end position="124"/>
    </location>
</feature>
<evidence type="ECO:0000256" key="1">
    <source>
        <dbReference type="ARBA" id="ARBA00004123"/>
    </source>
</evidence>
<evidence type="ECO:0000256" key="2">
    <source>
        <dbReference type="ARBA" id="ARBA00023125"/>
    </source>
</evidence>
<dbReference type="InterPro" id="IPR000232">
    <property type="entry name" value="HSF_DNA-bd"/>
</dbReference>
<proteinExistence type="inferred from homology"/>
<comment type="subcellular location">
    <subcellularLocation>
        <location evidence="1">Nucleus</location>
    </subcellularLocation>
</comment>
<dbReference type="InterPro" id="IPR036388">
    <property type="entry name" value="WH-like_DNA-bd_sf"/>
</dbReference>
<dbReference type="Proteomes" id="UP001054902">
    <property type="component" value="Unassembled WGS sequence"/>
</dbReference>
<dbReference type="PANTHER" id="PTHR10015">
    <property type="entry name" value="HEAT SHOCK TRANSCRIPTION FACTOR"/>
    <property type="match status" value="1"/>
</dbReference>
<protein>
    <recommendedName>
        <fullName evidence="5">HSF-type DNA-binding domain-containing protein</fullName>
    </recommendedName>
</protein>
<gene>
    <name evidence="6" type="ORF">CTEN210_12323</name>
</gene>
<dbReference type="SUPFAM" id="SSF46785">
    <property type="entry name" value="Winged helix' DNA-binding domain"/>
    <property type="match status" value="1"/>
</dbReference>
<evidence type="ECO:0000256" key="4">
    <source>
        <dbReference type="RuleBase" id="RU004020"/>
    </source>
</evidence>
<comment type="caution">
    <text evidence="6">The sequence shown here is derived from an EMBL/GenBank/DDBJ whole genome shotgun (WGS) entry which is preliminary data.</text>
</comment>
<dbReference type="GO" id="GO:0043565">
    <property type="term" value="F:sequence-specific DNA binding"/>
    <property type="evidence" value="ECO:0007669"/>
    <property type="project" value="InterPro"/>
</dbReference>
<dbReference type="Pfam" id="PF00447">
    <property type="entry name" value="HSF_DNA-bind"/>
    <property type="match status" value="1"/>
</dbReference>
<dbReference type="GO" id="GO:0003700">
    <property type="term" value="F:DNA-binding transcription factor activity"/>
    <property type="evidence" value="ECO:0007669"/>
    <property type="project" value="InterPro"/>
</dbReference>
<dbReference type="EMBL" id="BLLK01000051">
    <property type="protein sequence ID" value="GFH55847.1"/>
    <property type="molecule type" value="Genomic_DNA"/>
</dbReference>
<dbReference type="SMART" id="SM00415">
    <property type="entry name" value="HSF"/>
    <property type="match status" value="1"/>
</dbReference>
<keyword evidence="2" id="KW-0238">DNA-binding</keyword>